<protein>
    <recommendedName>
        <fullName evidence="3">DNA topoisomerase (ATP-hydrolyzing)</fullName>
        <ecNumber evidence="3">5.6.2.2</ecNumber>
    </recommendedName>
</protein>
<organism evidence="9">
    <name type="scientific">Arabidopsis lyrata subsp. lyrata</name>
    <name type="common">Lyre-leaved rock-cress</name>
    <dbReference type="NCBI Taxonomy" id="81972"/>
    <lineage>
        <taxon>Eukaryota</taxon>
        <taxon>Viridiplantae</taxon>
        <taxon>Streptophyta</taxon>
        <taxon>Embryophyta</taxon>
        <taxon>Tracheophyta</taxon>
        <taxon>Spermatophyta</taxon>
        <taxon>Magnoliopsida</taxon>
        <taxon>eudicotyledons</taxon>
        <taxon>Gunneridae</taxon>
        <taxon>Pentapetalae</taxon>
        <taxon>rosids</taxon>
        <taxon>malvids</taxon>
        <taxon>Brassicales</taxon>
        <taxon>Brassicaceae</taxon>
        <taxon>Camelineae</taxon>
        <taxon>Arabidopsis</taxon>
    </lineage>
</organism>
<reference evidence="9" key="1">
    <citation type="journal article" date="2011" name="Nat. Genet.">
        <title>The Arabidopsis lyrata genome sequence and the basis of rapid genome size change.</title>
        <authorList>
            <person name="Hu T.T."/>
            <person name="Pattyn P."/>
            <person name="Bakker E.G."/>
            <person name="Cao J."/>
            <person name="Cheng J.-F."/>
            <person name="Clark R.M."/>
            <person name="Fahlgren N."/>
            <person name="Fawcett J.A."/>
            <person name="Grimwood J."/>
            <person name="Gundlach H."/>
            <person name="Haberer G."/>
            <person name="Hollister J.D."/>
            <person name="Ossowski S."/>
            <person name="Ottilar R.P."/>
            <person name="Salamov A.A."/>
            <person name="Schneeberger K."/>
            <person name="Spannagl M."/>
            <person name="Wang X."/>
            <person name="Yang L."/>
            <person name="Nasrallah M.E."/>
            <person name="Bergelson J."/>
            <person name="Carrington J.C."/>
            <person name="Gaut B.S."/>
            <person name="Schmutz J."/>
            <person name="Mayer K.F.X."/>
            <person name="Van de Peer Y."/>
            <person name="Grigoriev I.V."/>
            <person name="Nordborg M."/>
            <person name="Weigel D."/>
            <person name="Guo Y.-L."/>
        </authorList>
    </citation>
    <scope>NUCLEOTIDE SEQUENCE [LARGE SCALE GENOMIC DNA]</scope>
    <source>
        <strain evidence="9">cv. MN47</strain>
    </source>
</reference>
<dbReference type="SUPFAM" id="SSF54211">
    <property type="entry name" value="Ribosomal protein S5 domain 2-like"/>
    <property type="match status" value="1"/>
</dbReference>
<accession>D7MKW4</accession>
<dbReference type="EMBL" id="GL348720">
    <property type="protein sequence ID" value="EFH41544.1"/>
    <property type="molecule type" value="Genomic_DNA"/>
</dbReference>
<dbReference type="InterPro" id="IPR013506">
    <property type="entry name" value="Topo_IIA_bsu_dom2"/>
</dbReference>
<dbReference type="AlphaFoldDB" id="D7MKW4"/>
<comment type="catalytic activity">
    <reaction evidence="1">
        <text>ATP-dependent breakage, passage and rejoining of double-stranded DNA.</text>
        <dbReference type="EC" id="5.6.2.2"/>
    </reaction>
</comment>
<dbReference type="GO" id="GO:0000712">
    <property type="term" value="P:resolution of meiotic recombination intermediates"/>
    <property type="evidence" value="ECO:0007669"/>
    <property type="project" value="TreeGrafter"/>
</dbReference>
<keyword evidence="5" id="KW-0238">DNA-binding</keyword>
<dbReference type="GO" id="GO:0000819">
    <property type="term" value="P:sister chromatid segregation"/>
    <property type="evidence" value="ECO:0007669"/>
    <property type="project" value="TreeGrafter"/>
</dbReference>
<dbReference type="InterPro" id="IPR050634">
    <property type="entry name" value="DNA_Topoisomerase_II"/>
</dbReference>
<dbReference type="Gene3D" id="3.30.230.10">
    <property type="match status" value="1"/>
</dbReference>
<dbReference type="PANTHER" id="PTHR10169">
    <property type="entry name" value="DNA TOPOISOMERASE/GYRASE"/>
    <property type="match status" value="1"/>
</dbReference>
<dbReference type="Proteomes" id="UP000008694">
    <property type="component" value="Unassembled WGS sequence"/>
</dbReference>
<keyword evidence="4" id="KW-0799">Topoisomerase</keyword>
<dbReference type="PANTHER" id="PTHR10169:SF38">
    <property type="entry name" value="DNA TOPOISOMERASE 2"/>
    <property type="match status" value="1"/>
</dbReference>
<feature type="domain" description="DNA topoisomerase type IIA subunit B" evidence="7">
    <location>
        <begin position="71"/>
        <end position="95"/>
    </location>
</feature>
<evidence type="ECO:0000256" key="1">
    <source>
        <dbReference type="ARBA" id="ARBA00000185"/>
    </source>
</evidence>
<dbReference type="EC" id="5.6.2.2" evidence="3"/>
<dbReference type="HOGENOM" id="CLU_2323636_0_0_1"/>
<evidence type="ECO:0000256" key="4">
    <source>
        <dbReference type="ARBA" id="ARBA00023029"/>
    </source>
</evidence>
<dbReference type="InterPro" id="IPR036890">
    <property type="entry name" value="HATPase_C_sf"/>
</dbReference>
<gene>
    <name evidence="8" type="ORF">ARALYDRAFT_683571</name>
</gene>
<dbReference type="InterPro" id="IPR014721">
    <property type="entry name" value="Ribsml_uS5_D2-typ_fold_subgr"/>
</dbReference>
<proteinExistence type="predicted"/>
<comment type="cofactor">
    <cofactor evidence="2">
        <name>Mg(2+)</name>
        <dbReference type="ChEBI" id="CHEBI:18420"/>
    </cofactor>
</comment>
<dbReference type="STRING" id="81972.D7MKW4"/>
<dbReference type="Gramene" id="Al_scaffold_0008_391">
    <property type="protein sequence ID" value="Al_scaffold_0008_391"/>
    <property type="gene ID" value="Al_scaffold_0008_391"/>
</dbReference>
<evidence type="ECO:0000256" key="6">
    <source>
        <dbReference type="ARBA" id="ARBA00023235"/>
    </source>
</evidence>
<dbReference type="GO" id="GO:0003918">
    <property type="term" value="F:DNA topoisomerase type II (double strand cut, ATP-hydrolyzing) activity"/>
    <property type="evidence" value="ECO:0007669"/>
    <property type="project" value="UniProtKB-EC"/>
</dbReference>
<dbReference type="Gene3D" id="3.30.565.10">
    <property type="entry name" value="Histidine kinase-like ATPase, C-terminal domain"/>
    <property type="match status" value="1"/>
</dbReference>
<dbReference type="GO" id="GO:0005634">
    <property type="term" value="C:nucleus"/>
    <property type="evidence" value="ECO:0007669"/>
    <property type="project" value="TreeGrafter"/>
</dbReference>
<keyword evidence="6" id="KW-0413">Isomerase</keyword>
<evidence type="ECO:0000256" key="5">
    <source>
        <dbReference type="ARBA" id="ARBA00023125"/>
    </source>
</evidence>
<name>D7MKW4_ARALL</name>
<evidence type="ECO:0000313" key="8">
    <source>
        <dbReference type="EMBL" id="EFH41544.1"/>
    </source>
</evidence>
<evidence type="ECO:0000256" key="2">
    <source>
        <dbReference type="ARBA" id="ARBA00001946"/>
    </source>
</evidence>
<evidence type="ECO:0000313" key="9">
    <source>
        <dbReference type="Proteomes" id="UP000008694"/>
    </source>
</evidence>
<dbReference type="InterPro" id="IPR020568">
    <property type="entry name" value="Ribosomal_Su5_D2-typ_SF"/>
</dbReference>
<keyword evidence="9" id="KW-1185">Reference proteome</keyword>
<dbReference type="GO" id="GO:0003677">
    <property type="term" value="F:DNA binding"/>
    <property type="evidence" value="ECO:0007669"/>
    <property type="project" value="UniProtKB-KW"/>
</dbReference>
<dbReference type="Pfam" id="PF00204">
    <property type="entry name" value="DNA_gyraseB"/>
    <property type="match status" value="1"/>
</dbReference>
<evidence type="ECO:0000256" key="3">
    <source>
        <dbReference type="ARBA" id="ARBA00012895"/>
    </source>
</evidence>
<dbReference type="eggNOG" id="KOG0355">
    <property type="taxonomic scope" value="Eukaryota"/>
</dbReference>
<sequence>MTELDNDVVALMSKRVLEIAGCLGKTVDLNGKQVPIKSFSDYVDLYLSVANKSRTEPLPRMTEKVNGRWEVRFVNSIATIKGGTHVDYVTNQVTKYNIM</sequence>
<evidence type="ECO:0000259" key="7">
    <source>
        <dbReference type="Pfam" id="PF00204"/>
    </source>
</evidence>